<sequence length="292" mass="32832">MERRSTEMPQQVVGKGEVSGEEEDYSLKRFASHPFYTAMNRRLVKLCELQPWWRVVDLGCGIGAVTWLLVEEVCGDGGQVIAIEPLGEALEEARRSLAHLPKVAVRFLKRRGEDLMHCASVRSMDGVLFCNAIHLVPDKSLVLQNIHAVLRPGGVFAFNSAFFEGAQSADTFPFYTAWIRHALHIFKDDYPDIRRKKEGKAQARILLTPEEYRQLLEDEGFELEYLELCPVELPLEGFEDISGYELFARGALPGVPLAVAVDCLKRGVAEAFRDLNLTSVTRNWLQVVAVKA</sequence>
<dbReference type="SUPFAM" id="SSF53335">
    <property type="entry name" value="S-adenosyl-L-methionine-dependent methyltransferases"/>
    <property type="match status" value="1"/>
</dbReference>
<dbReference type="PANTHER" id="PTHR43861:SF1">
    <property type="entry name" value="TRANS-ACONITATE 2-METHYLTRANSFERASE"/>
    <property type="match status" value="1"/>
</dbReference>
<dbReference type="PANTHER" id="PTHR43861">
    <property type="entry name" value="TRANS-ACONITATE 2-METHYLTRANSFERASE-RELATED"/>
    <property type="match status" value="1"/>
</dbReference>
<dbReference type="Gene3D" id="3.40.50.150">
    <property type="entry name" value="Vaccinia Virus protein VP39"/>
    <property type="match status" value="1"/>
</dbReference>
<dbReference type="AlphaFoldDB" id="A0A1G1W6S8"/>
<evidence type="ECO:0000259" key="1">
    <source>
        <dbReference type="Pfam" id="PF13847"/>
    </source>
</evidence>
<proteinExistence type="predicted"/>
<name>A0A1G1W6S8_9BACT</name>
<reference evidence="2 3" key="1">
    <citation type="journal article" date="2016" name="Nat. Commun.">
        <title>Thousands of microbial genomes shed light on interconnected biogeochemical processes in an aquifer system.</title>
        <authorList>
            <person name="Anantharaman K."/>
            <person name="Brown C.T."/>
            <person name="Hug L.A."/>
            <person name="Sharon I."/>
            <person name="Castelle C.J."/>
            <person name="Probst A.J."/>
            <person name="Thomas B.C."/>
            <person name="Singh A."/>
            <person name="Wilkins M.J."/>
            <person name="Karaoz U."/>
            <person name="Brodie E.L."/>
            <person name="Williams K.H."/>
            <person name="Hubbard S.S."/>
            <person name="Banfield J.F."/>
        </authorList>
    </citation>
    <scope>NUCLEOTIDE SEQUENCE [LARGE SCALE GENOMIC DNA]</scope>
</reference>
<evidence type="ECO:0000313" key="3">
    <source>
        <dbReference type="Proteomes" id="UP000176631"/>
    </source>
</evidence>
<gene>
    <name evidence="2" type="ORF">A2172_04200</name>
</gene>
<dbReference type="Proteomes" id="UP000176631">
    <property type="component" value="Unassembled WGS sequence"/>
</dbReference>
<dbReference type="EMBL" id="MHCP01000025">
    <property type="protein sequence ID" value="OGY23402.1"/>
    <property type="molecule type" value="Genomic_DNA"/>
</dbReference>
<feature type="domain" description="Methyltransferase" evidence="1">
    <location>
        <begin position="54"/>
        <end position="176"/>
    </location>
</feature>
<dbReference type="InterPro" id="IPR025714">
    <property type="entry name" value="Methyltranfer_dom"/>
</dbReference>
<comment type="caution">
    <text evidence="2">The sequence shown here is derived from an EMBL/GenBank/DDBJ whole genome shotgun (WGS) entry which is preliminary data.</text>
</comment>
<dbReference type="CDD" id="cd02440">
    <property type="entry name" value="AdoMet_MTases"/>
    <property type="match status" value="1"/>
</dbReference>
<dbReference type="STRING" id="1802593.A2172_04200"/>
<protein>
    <recommendedName>
        <fullName evidence="1">Methyltransferase domain-containing protein</fullName>
    </recommendedName>
</protein>
<dbReference type="Pfam" id="PF13847">
    <property type="entry name" value="Methyltransf_31"/>
    <property type="match status" value="1"/>
</dbReference>
<accession>A0A1G1W6S8</accession>
<dbReference type="InterPro" id="IPR029063">
    <property type="entry name" value="SAM-dependent_MTases_sf"/>
</dbReference>
<evidence type="ECO:0000313" key="2">
    <source>
        <dbReference type="EMBL" id="OGY23402.1"/>
    </source>
</evidence>
<organism evidence="2 3">
    <name type="scientific">Candidatus Woykebacteria bacterium RBG_13_40_15</name>
    <dbReference type="NCBI Taxonomy" id="1802593"/>
    <lineage>
        <taxon>Bacteria</taxon>
        <taxon>Candidatus Woykeibacteriota</taxon>
    </lineage>
</organism>